<evidence type="ECO:0000256" key="5">
    <source>
        <dbReference type="ARBA" id="ARBA00023014"/>
    </source>
</evidence>
<dbReference type="AlphaFoldDB" id="A0A147KA84"/>
<gene>
    <name evidence="8" type="ORF">Q75_05025</name>
</gene>
<dbReference type="Gene3D" id="3.80.30.20">
    <property type="entry name" value="tm_1862 like domain"/>
    <property type="match status" value="1"/>
</dbReference>
<dbReference type="GO" id="GO:0046872">
    <property type="term" value="F:metal ion binding"/>
    <property type="evidence" value="ECO:0007669"/>
    <property type="project" value="UniProtKB-KW"/>
</dbReference>
<dbReference type="Pfam" id="PF04055">
    <property type="entry name" value="Radical_SAM"/>
    <property type="match status" value="1"/>
</dbReference>
<evidence type="ECO:0000259" key="7">
    <source>
        <dbReference type="PROSITE" id="PS51918"/>
    </source>
</evidence>
<dbReference type="PROSITE" id="PS51918">
    <property type="entry name" value="RADICAL_SAM"/>
    <property type="match status" value="1"/>
</dbReference>
<dbReference type="SFLD" id="SFLDS00029">
    <property type="entry name" value="Radical_SAM"/>
    <property type="match status" value="1"/>
</dbReference>
<reference evidence="8 9" key="1">
    <citation type="journal article" date="2016" name="Front. Microbiol.">
        <title>Microevolution Analysis of Bacillus coahuilensis Unveils Differences in Phosphorus Acquisition Strategies and Their Regulation.</title>
        <authorList>
            <person name="Gomez-Lunar Z."/>
            <person name="Hernandez-Gonzalez I."/>
            <person name="Rodriguez-Torres M.D."/>
            <person name="Souza V."/>
            <person name="Olmedo-Alvarez G."/>
        </authorList>
    </citation>
    <scope>NUCLEOTIDE SEQUENCE [LARGE SCALE GENOMIC DNA]</scope>
    <source>
        <strain evidence="9">p1.1.43</strain>
    </source>
</reference>
<dbReference type="GO" id="GO:0005829">
    <property type="term" value="C:cytosol"/>
    <property type="evidence" value="ECO:0007669"/>
    <property type="project" value="TreeGrafter"/>
</dbReference>
<evidence type="ECO:0000256" key="3">
    <source>
        <dbReference type="ARBA" id="ARBA00022723"/>
    </source>
</evidence>
<dbReference type="InterPro" id="IPR006638">
    <property type="entry name" value="Elp3/MiaA/NifB-like_rSAM"/>
</dbReference>
<dbReference type="InterPro" id="IPR023404">
    <property type="entry name" value="rSAM_horseshoe"/>
</dbReference>
<dbReference type="CDD" id="cd01335">
    <property type="entry name" value="Radical_SAM"/>
    <property type="match status" value="1"/>
</dbReference>
<feature type="domain" description="B12-binding" evidence="6">
    <location>
        <begin position="1"/>
        <end position="133"/>
    </location>
</feature>
<dbReference type="Pfam" id="PF02310">
    <property type="entry name" value="B12-binding"/>
    <property type="match status" value="1"/>
</dbReference>
<accession>A0A147KA84</accession>
<comment type="caution">
    <text evidence="8">The sequence shown here is derived from an EMBL/GenBank/DDBJ whole genome shotgun (WGS) entry which is preliminary data.</text>
</comment>
<evidence type="ECO:0000313" key="8">
    <source>
        <dbReference type="EMBL" id="KUP07593.1"/>
    </source>
</evidence>
<dbReference type="SMART" id="SM00729">
    <property type="entry name" value="Elp3"/>
    <property type="match status" value="1"/>
</dbReference>
<sequence>MNVVLSTLNAKYIHTNLAIRYLKSYAAPEFEVQLSEYTIKDPSMNIVTDLFHKQPDVLGFSCYIWNIEETIRVISMIKKIMPNVIIVLGGPEVTYDVNYWLERVPDVDYIIIGEGELSFKQLLNAIKNQEDVSTIPGLAYRTNEQLSKVNPQSNKLDLRELPSPFRFKEDLPHLSKRVIYIETSRGCPFRCQFCLSSIEVGVRYFDREKVKEDIRYLMENGAKTIKFVDRTFNISRSYAMEMFQFLIDEHKPGTVFQFEITADIMRPEVIQFLNDHAPNGLFRFEIGVQSTNDETNDLVMRKQNWDKLTRTVTMVKQGKKIDQHLDLIAGLPEEDYNSFRKTFNDVFALRPEELQLGFLKLLRGTGLRVRSDDFGYVYMDHAPYEMLSNRVLSFSEVARIKQVEDVLEKYWNDHRMDETIEYIVTHEFNTPFDFFQEFGMYWEAAGWSRIGHQLEDLFIRLYEFLETRNTGSLSIIKDLMTYDYFANQKHKPRKSWSSEILSKEEQQSVYLSILNSKNEPESLAPALRLTEKELNKHTIVEKMSFDLQHYLETKEIVNASTYVITYFDPTSHTVQFFNLPAKNINTTKKE</sequence>
<proteinExistence type="predicted"/>
<keyword evidence="4" id="KW-0408">Iron</keyword>
<dbReference type="SUPFAM" id="SSF102114">
    <property type="entry name" value="Radical SAM enzymes"/>
    <property type="match status" value="1"/>
</dbReference>
<keyword evidence="3" id="KW-0479">Metal-binding</keyword>
<evidence type="ECO:0000256" key="4">
    <source>
        <dbReference type="ARBA" id="ARBA00023004"/>
    </source>
</evidence>
<dbReference type="InterPro" id="IPR051198">
    <property type="entry name" value="BchE-like"/>
</dbReference>
<dbReference type="Gene3D" id="3.40.50.280">
    <property type="entry name" value="Cobalamin-binding domain"/>
    <property type="match status" value="1"/>
</dbReference>
<dbReference type="GO" id="GO:0051539">
    <property type="term" value="F:4 iron, 4 sulfur cluster binding"/>
    <property type="evidence" value="ECO:0007669"/>
    <property type="project" value="UniProtKB-KW"/>
</dbReference>
<evidence type="ECO:0000259" key="6">
    <source>
        <dbReference type="PROSITE" id="PS51332"/>
    </source>
</evidence>
<dbReference type="GO" id="GO:0003824">
    <property type="term" value="F:catalytic activity"/>
    <property type="evidence" value="ECO:0007669"/>
    <property type="project" value="InterPro"/>
</dbReference>
<dbReference type="PANTHER" id="PTHR43409:SF16">
    <property type="entry name" value="SLR0320 PROTEIN"/>
    <property type="match status" value="1"/>
</dbReference>
<dbReference type="RefSeq" id="WP_059350619.1">
    <property type="nucleotide sequence ID" value="NZ_LDYG01000021.1"/>
</dbReference>
<feature type="domain" description="Radical SAM core" evidence="7">
    <location>
        <begin position="173"/>
        <end position="404"/>
    </location>
</feature>
<keyword evidence="2" id="KW-0949">S-adenosyl-L-methionine</keyword>
<dbReference type="STRING" id="1150625.Q75_05025"/>
<dbReference type="InterPro" id="IPR034466">
    <property type="entry name" value="Methyltransferase_Class_B"/>
</dbReference>
<evidence type="ECO:0000256" key="1">
    <source>
        <dbReference type="ARBA" id="ARBA00001966"/>
    </source>
</evidence>
<dbReference type="EMBL" id="LDYG01000021">
    <property type="protein sequence ID" value="KUP07593.1"/>
    <property type="molecule type" value="Genomic_DNA"/>
</dbReference>
<keyword evidence="5" id="KW-0411">Iron-sulfur</keyword>
<dbReference type="SFLD" id="SFLDG01123">
    <property type="entry name" value="methyltransferase_(Class_B)"/>
    <property type="match status" value="1"/>
</dbReference>
<dbReference type="PROSITE" id="PS51332">
    <property type="entry name" value="B12_BINDING"/>
    <property type="match status" value="1"/>
</dbReference>
<dbReference type="InterPro" id="IPR007197">
    <property type="entry name" value="rSAM"/>
</dbReference>
<dbReference type="GO" id="GO:0031419">
    <property type="term" value="F:cobalamin binding"/>
    <property type="evidence" value="ECO:0007669"/>
    <property type="project" value="InterPro"/>
</dbReference>
<dbReference type="CDD" id="cd02068">
    <property type="entry name" value="radical_SAM_B12_BD"/>
    <property type="match status" value="1"/>
</dbReference>
<dbReference type="PANTHER" id="PTHR43409">
    <property type="entry name" value="ANAEROBIC MAGNESIUM-PROTOPORPHYRIN IX MONOMETHYL ESTER CYCLASE-RELATED"/>
    <property type="match status" value="1"/>
</dbReference>
<dbReference type="InterPro" id="IPR036724">
    <property type="entry name" value="Cobalamin-bd_sf"/>
</dbReference>
<dbReference type="InterPro" id="IPR025288">
    <property type="entry name" value="DUF4080"/>
</dbReference>
<name>A0A147KA84_9BACI</name>
<evidence type="ECO:0000256" key="2">
    <source>
        <dbReference type="ARBA" id="ARBA00022691"/>
    </source>
</evidence>
<dbReference type="Proteomes" id="UP000074108">
    <property type="component" value="Unassembled WGS sequence"/>
</dbReference>
<dbReference type="SUPFAM" id="SSF52242">
    <property type="entry name" value="Cobalamin (vitamin B12)-binding domain"/>
    <property type="match status" value="1"/>
</dbReference>
<comment type="cofactor">
    <cofactor evidence="1">
        <name>[4Fe-4S] cluster</name>
        <dbReference type="ChEBI" id="CHEBI:49883"/>
    </cofactor>
</comment>
<dbReference type="InterPro" id="IPR058240">
    <property type="entry name" value="rSAM_sf"/>
</dbReference>
<protein>
    <submittedName>
        <fullName evidence="8">Fe-S oxidoreductase</fullName>
    </submittedName>
</protein>
<keyword evidence="9" id="KW-1185">Reference proteome</keyword>
<dbReference type="OrthoDB" id="9801424at2"/>
<dbReference type="Pfam" id="PF13311">
    <property type="entry name" value="DUF4080"/>
    <property type="match status" value="1"/>
</dbReference>
<organism evidence="8 9">
    <name type="scientific">Bacillus coahuilensis p1.1.43</name>
    <dbReference type="NCBI Taxonomy" id="1150625"/>
    <lineage>
        <taxon>Bacteria</taxon>
        <taxon>Bacillati</taxon>
        <taxon>Bacillota</taxon>
        <taxon>Bacilli</taxon>
        <taxon>Bacillales</taxon>
        <taxon>Bacillaceae</taxon>
        <taxon>Bacillus</taxon>
    </lineage>
</organism>
<dbReference type="PATRIC" id="fig|1150625.3.peg.1056"/>
<dbReference type="SFLD" id="SFLDG01082">
    <property type="entry name" value="B12-binding_domain_containing"/>
    <property type="match status" value="1"/>
</dbReference>
<dbReference type="InterPro" id="IPR006158">
    <property type="entry name" value="Cobalamin-bd"/>
</dbReference>
<evidence type="ECO:0000313" key="9">
    <source>
        <dbReference type="Proteomes" id="UP000074108"/>
    </source>
</evidence>